<dbReference type="EMBL" id="PVWJ01000148">
    <property type="protein sequence ID" value="PSB00904.1"/>
    <property type="molecule type" value="Genomic_DNA"/>
</dbReference>
<dbReference type="OrthoDB" id="9956634at2"/>
<proteinExistence type="predicted"/>
<sequence length="128" mass="15225">MPLVALTFYFRRYGEAQAAEIKIQASYIAEIPNLKARLYKNFKQSGGILNPTKIDLQVPVEMQNPFKLDIDGILRYEILLDKYVKHMPNLAVIYFWVEVQESEYNSKQKKHFYSKKRYNSEPIYIFTY</sequence>
<evidence type="ECO:0000313" key="2">
    <source>
        <dbReference type="Proteomes" id="UP000238762"/>
    </source>
</evidence>
<comment type="caution">
    <text evidence="1">The sequence shown here is derived from an EMBL/GenBank/DDBJ whole genome shotgun (WGS) entry which is preliminary data.</text>
</comment>
<dbReference type="Proteomes" id="UP000238762">
    <property type="component" value="Unassembled WGS sequence"/>
</dbReference>
<protein>
    <submittedName>
        <fullName evidence="1">Uncharacterized protein</fullName>
    </submittedName>
</protein>
<dbReference type="AlphaFoldDB" id="A0A2T1BY85"/>
<gene>
    <name evidence="1" type="ORF">C7B64_21035</name>
</gene>
<name>A0A2T1BY85_9CYAN</name>
<organism evidence="1 2">
    <name type="scientific">Merismopedia glauca CCAP 1448/3</name>
    <dbReference type="NCBI Taxonomy" id="1296344"/>
    <lineage>
        <taxon>Bacteria</taxon>
        <taxon>Bacillati</taxon>
        <taxon>Cyanobacteriota</taxon>
        <taxon>Cyanophyceae</taxon>
        <taxon>Synechococcales</taxon>
        <taxon>Merismopediaceae</taxon>
        <taxon>Merismopedia</taxon>
    </lineage>
</organism>
<keyword evidence="2" id="KW-1185">Reference proteome</keyword>
<reference evidence="1 2" key="2">
    <citation type="submission" date="2018-03" db="EMBL/GenBank/DDBJ databases">
        <title>The ancient ancestry and fast evolution of plastids.</title>
        <authorList>
            <person name="Moore K.R."/>
            <person name="Magnabosco C."/>
            <person name="Momper L."/>
            <person name="Gold D.A."/>
            <person name="Bosak T."/>
            <person name="Fournier G.P."/>
        </authorList>
    </citation>
    <scope>NUCLEOTIDE SEQUENCE [LARGE SCALE GENOMIC DNA]</scope>
    <source>
        <strain evidence="1 2">CCAP 1448/3</strain>
    </source>
</reference>
<evidence type="ECO:0000313" key="1">
    <source>
        <dbReference type="EMBL" id="PSB00904.1"/>
    </source>
</evidence>
<accession>A0A2T1BY85</accession>
<reference evidence="1 2" key="1">
    <citation type="submission" date="2018-02" db="EMBL/GenBank/DDBJ databases">
        <authorList>
            <person name="Cohen D.B."/>
            <person name="Kent A.D."/>
        </authorList>
    </citation>
    <scope>NUCLEOTIDE SEQUENCE [LARGE SCALE GENOMIC DNA]</scope>
    <source>
        <strain evidence="1 2">CCAP 1448/3</strain>
    </source>
</reference>
<dbReference type="RefSeq" id="WP_106291062.1">
    <property type="nucleotide sequence ID" value="NZ_CAWNTC010000186.1"/>
</dbReference>